<dbReference type="InterPro" id="IPR036812">
    <property type="entry name" value="NAD(P)_OxRdtase_dom_sf"/>
</dbReference>
<dbReference type="FunFam" id="3.20.20.100:FF:000015">
    <property type="entry name" value="Oxidoreductase, aldo/keto reductase family"/>
    <property type="match status" value="1"/>
</dbReference>
<dbReference type="Proteomes" id="UP001163046">
    <property type="component" value="Unassembled WGS sequence"/>
</dbReference>
<proteinExistence type="inferred from homology"/>
<evidence type="ECO:0000256" key="1">
    <source>
        <dbReference type="ARBA" id="ARBA00007905"/>
    </source>
</evidence>
<dbReference type="Gene3D" id="3.20.20.100">
    <property type="entry name" value="NADP-dependent oxidoreductase domain"/>
    <property type="match status" value="1"/>
</dbReference>
<evidence type="ECO:0000256" key="5">
    <source>
        <dbReference type="PIRSR" id="PIRSR000097-3"/>
    </source>
</evidence>
<dbReference type="PIRSF" id="PIRSF000097">
    <property type="entry name" value="AKR"/>
    <property type="match status" value="1"/>
</dbReference>
<dbReference type="PANTHER" id="PTHR43827:SF13">
    <property type="entry name" value="ALDO_KETO REDUCTASE FAMILY PROTEIN"/>
    <property type="match status" value="1"/>
</dbReference>
<evidence type="ECO:0000256" key="3">
    <source>
        <dbReference type="PIRSR" id="PIRSR000097-1"/>
    </source>
</evidence>
<evidence type="ECO:0000259" key="6">
    <source>
        <dbReference type="Pfam" id="PF00248"/>
    </source>
</evidence>
<name>A0A9W9YEC4_9CNID</name>
<feature type="active site" description="Proton donor" evidence="3">
    <location>
        <position position="54"/>
    </location>
</feature>
<dbReference type="PROSITE" id="PS00062">
    <property type="entry name" value="ALDOKETO_REDUCTASE_2"/>
    <property type="match status" value="1"/>
</dbReference>
<evidence type="ECO:0000256" key="4">
    <source>
        <dbReference type="PIRSR" id="PIRSR000097-2"/>
    </source>
</evidence>
<dbReference type="PANTHER" id="PTHR43827">
    <property type="entry name" value="2,5-DIKETO-D-GLUCONIC ACID REDUCTASE"/>
    <property type="match status" value="1"/>
</dbReference>
<keyword evidence="2" id="KW-0560">Oxidoreductase</keyword>
<dbReference type="GO" id="GO:0016491">
    <property type="term" value="F:oxidoreductase activity"/>
    <property type="evidence" value="ECO:0007669"/>
    <property type="project" value="UniProtKB-KW"/>
</dbReference>
<evidence type="ECO:0000313" key="7">
    <source>
        <dbReference type="EMBL" id="KAJ7337194.1"/>
    </source>
</evidence>
<dbReference type="AlphaFoldDB" id="A0A9W9YEC4"/>
<feature type="binding site" evidence="4">
    <location>
        <position position="112"/>
    </location>
    <ligand>
        <name>substrate</name>
    </ligand>
</feature>
<comment type="caution">
    <text evidence="7">The sequence shown here is derived from an EMBL/GenBank/DDBJ whole genome shotgun (WGS) entry which is preliminary data.</text>
</comment>
<evidence type="ECO:0000256" key="2">
    <source>
        <dbReference type="ARBA" id="ARBA00023002"/>
    </source>
</evidence>
<dbReference type="OrthoDB" id="416253at2759"/>
<dbReference type="SUPFAM" id="SSF51430">
    <property type="entry name" value="NAD(P)-linked oxidoreductase"/>
    <property type="match status" value="1"/>
</dbReference>
<dbReference type="PROSITE" id="PS00063">
    <property type="entry name" value="ALDOKETO_REDUCTASE_3"/>
    <property type="match status" value="1"/>
</dbReference>
<dbReference type="InterPro" id="IPR018170">
    <property type="entry name" value="Aldo/ket_reductase_CS"/>
</dbReference>
<dbReference type="PRINTS" id="PR00069">
    <property type="entry name" value="ALDKETRDTASE"/>
</dbReference>
<reference evidence="7" key="1">
    <citation type="submission" date="2023-01" db="EMBL/GenBank/DDBJ databases">
        <title>Genome assembly of the deep-sea coral Lophelia pertusa.</title>
        <authorList>
            <person name="Herrera S."/>
            <person name="Cordes E."/>
        </authorList>
    </citation>
    <scope>NUCLEOTIDE SEQUENCE</scope>
    <source>
        <strain evidence="7">USNM1676648</strain>
        <tissue evidence="7">Polyp</tissue>
    </source>
</reference>
<organism evidence="7 8">
    <name type="scientific">Desmophyllum pertusum</name>
    <dbReference type="NCBI Taxonomy" id="174260"/>
    <lineage>
        <taxon>Eukaryota</taxon>
        <taxon>Metazoa</taxon>
        <taxon>Cnidaria</taxon>
        <taxon>Anthozoa</taxon>
        <taxon>Hexacorallia</taxon>
        <taxon>Scleractinia</taxon>
        <taxon>Caryophylliina</taxon>
        <taxon>Caryophylliidae</taxon>
        <taxon>Desmophyllum</taxon>
    </lineage>
</organism>
<dbReference type="EMBL" id="MU827781">
    <property type="protein sequence ID" value="KAJ7337194.1"/>
    <property type="molecule type" value="Genomic_DNA"/>
</dbReference>
<feature type="domain" description="NADP-dependent oxidoreductase" evidence="6">
    <location>
        <begin position="29"/>
        <end position="260"/>
    </location>
</feature>
<protein>
    <recommendedName>
        <fullName evidence="6">NADP-dependent oxidoreductase domain-containing protein</fullName>
    </recommendedName>
</protein>
<feature type="site" description="Lowers pKa of active site Tyr" evidence="5">
    <location>
        <position position="79"/>
    </location>
</feature>
<accession>A0A9W9YEC4</accession>
<dbReference type="Pfam" id="PF00248">
    <property type="entry name" value="Aldo_ket_red"/>
    <property type="match status" value="1"/>
</dbReference>
<evidence type="ECO:0000313" key="8">
    <source>
        <dbReference type="Proteomes" id="UP001163046"/>
    </source>
</evidence>
<gene>
    <name evidence="7" type="ORF">OS493_010051</name>
</gene>
<dbReference type="InterPro" id="IPR020471">
    <property type="entry name" value="AKR"/>
</dbReference>
<sequence>MEGEGFARKVTLNDGNKMPMFGLGVFAASGEETLRAAKFALKSGYRLIDTAAYYENEAEVGQAIKESGIKREDIFLVTKLRTEGHGYDECLQDFNTSLTKLDVSYVDLFLIHTPRGGKNVDSFKAMMKLKEQGLIRSIGVSNFGVNHLKEMEKAGLPTPAVNQIELNAYWRLEDIVKYCQEKGIAVMGYAPIFRGQKNDDPILVEMASRYKKTVPQLLIRWSFQKGYITIPKSSKPERILENADIFNFTISDEDMKALNAMPTEQCYTPLVNITDCPWKG</sequence>
<dbReference type="InterPro" id="IPR023210">
    <property type="entry name" value="NADP_OxRdtase_dom"/>
</dbReference>
<comment type="similarity">
    <text evidence="1">Belongs to the aldo/keto reductase family.</text>
</comment>
<dbReference type="PROSITE" id="PS00798">
    <property type="entry name" value="ALDOKETO_REDUCTASE_1"/>
    <property type="match status" value="1"/>
</dbReference>
<keyword evidence="8" id="KW-1185">Reference proteome</keyword>
<dbReference type="CDD" id="cd19071">
    <property type="entry name" value="AKR_AKR1-5-like"/>
    <property type="match status" value="1"/>
</dbReference>